<dbReference type="RefSeq" id="WP_006889429.1">
    <property type="nucleotide sequence ID" value="NZ_JH109152.1"/>
</dbReference>
<gene>
    <name evidence="1" type="ORF">Mettu_0206</name>
</gene>
<reference evidence="1 2" key="1">
    <citation type="submission" date="2011-06" db="EMBL/GenBank/DDBJ databases">
        <title>Genomic sequence of Methylobacter tundripaludum SV96.</title>
        <authorList>
            <consortium name="US DOE Joint Genome Institute"/>
            <person name="Lucas S."/>
            <person name="Han J."/>
            <person name="Lapidus A."/>
            <person name="Cheng J.-F."/>
            <person name="Goodwin L."/>
            <person name="Pitluck S."/>
            <person name="Held B."/>
            <person name="Detter J.C."/>
            <person name="Han C."/>
            <person name="Tapia R."/>
            <person name="Land M."/>
            <person name="Hauser L."/>
            <person name="Kyrpides N."/>
            <person name="Ivanova N."/>
            <person name="Ovchinnikova G."/>
            <person name="Pagani I."/>
            <person name="Klotz M.G."/>
            <person name="Dispirito A.A."/>
            <person name="Murrell J.C."/>
            <person name="Dunfield P."/>
            <person name="Kalyuzhnaya M.G."/>
            <person name="Svenning M."/>
            <person name="Trotsenko Y.A."/>
            <person name="Stein L.Y."/>
            <person name="Woyke T."/>
        </authorList>
    </citation>
    <scope>NUCLEOTIDE SEQUENCE [LARGE SCALE GENOMIC DNA]</scope>
    <source>
        <strain evidence="2">ATCC BAA-1195 / DSM 17260 / SV96</strain>
    </source>
</reference>
<keyword evidence="2" id="KW-1185">Reference proteome</keyword>
<proteinExistence type="predicted"/>
<dbReference type="EMBL" id="JH109152">
    <property type="protein sequence ID" value="EGW21447.1"/>
    <property type="molecule type" value="Genomic_DNA"/>
</dbReference>
<dbReference type="HOGENOM" id="CLU_2369656_0_0_6"/>
<sequence>MNNMLKDALEVKDELLVRYGIKVSFRAPCYGSCGADLESSQYVGGITYWPEKSLFEFQFNSCKSGDVIILDTKEFHAKEELAAFIEDLITTQLSR</sequence>
<organism evidence="1 2">
    <name type="scientific">Methylobacter tundripaludum (strain ATCC BAA-1195 / DSM 17260 / SV96)</name>
    <dbReference type="NCBI Taxonomy" id="697282"/>
    <lineage>
        <taxon>Bacteria</taxon>
        <taxon>Pseudomonadati</taxon>
        <taxon>Pseudomonadota</taxon>
        <taxon>Gammaproteobacteria</taxon>
        <taxon>Methylococcales</taxon>
        <taxon>Methylococcaceae</taxon>
        <taxon>Methylobacter</taxon>
    </lineage>
</organism>
<name>G3ITW4_METTV</name>
<evidence type="ECO:0000313" key="2">
    <source>
        <dbReference type="Proteomes" id="UP000004664"/>
    </source>
</evidence>
<dbReference type="Proteomes" id="UP000004664">
    <property type="component" value="Unassembled WGS sequence"/>
</dbReference>
<dbReference type="AlphaFoldDB" id="G3ITW4"/>
<protein>
    <submittedName>
        <fullName evidence="1">Uncharacterized protein</fullName>
    </submittedName>
</protein>
<accession>G3ITW4</accession>
<evidence type="ECO:0000313" key="1">
    <source>
        <dbReference type="EMBL" id="EGW21447.1"/>
    </source>
</evidence>
<dbReference type="STRING" id="697282.Mettu_0206"/>